<organism evidence="1 2">
    <name type="scientific">Macrosiphum euphorbiae</name>
    <name type="common">potato aphid</name>
    <dbReference type="NCBI Taxonomy" id="13131"/>
    <lineage>
        <taxon>Eukaryota</taxon>
        <taxon>Metazoa</taxon>
        <taxon>Ecdysozoa</taxon>
        <taxon>Arthropoda</taxon>
        <taxon>Hexapoda</taxon>
        <taxon>Insecta</taxon>
        <taxon>Pterygota</taxon>
        <taxon>Neoptera</taxon>
        <taxon>Paraneoptera</taxon>
        <taxon>Hemiptera</taxon>
        <taxon>Sternorrhyncha</taxon>
        <taxon>Aphidomorpha</taxon>
        <taxon>Aphidoidea</taxon>
        <taxon>Aphididae</taxon>
        <taxon>Macrosiphini</taxon>
        <taxon>Macrosiphum</taxon>
    </lineage>
</organism>
<dbReference type="AlphaFoldDB" id="A0AAV0WWZ4"/>
<accession>A0AAV0WWZ4</accession>
<dbReference type="EMBL" id="CARXXK010000003">
    <property type="protein sequence ID" value="CAI6360570.1"/>
    <property type="molecule type" value="Genomic_DNA"/>
</dbReference>
<gene>
    <name evidence="1" type="ORF">MEUPH1_LOCUS15858</name>
</gene>
<reference evidence="1 2" key="1">
    <citation type="submission" date="2023-01" db="EMBL/GenBank/DDBJ databases">
        <authorList>
            <person name="Whitehead M."/>
        </authorList>
    </citation>
    <scope>NUCLEOTIDE SEQUENCE [LARGE SCALE GENOMIC DNA]</scope>
</reference>
<dbReference type="Proteomes" id="UP001160148">
    <property type="component" value="Unassembled WGS sequence"/>
</dbReference>
<evidence type="ECO:0000313" key="1">
    <source>
        <dbReference type="EMBL" id="CAI6360570.1"/>
    </source>
</evidence>
<name>A0AAV0WWZ4_9HEMI</name>
<sequence>MLIYFKLRCGLWTLDSGQCPPDGATEDTVAPKFALALASLGIRYRKPENRSSQVRFVLLTSYSSLICHSKLATITTIDAHLTSTLPVTNQSLLTYNNIAIFVERRQ</sequence>
<protein>
    <submittedName>
        <fullName evidence="1">Uncharacterized protein</fullName>
    </submittedName>
</protein>
<evidence type="ECO:0000313" key="2">
    <source>
        <dbReference type="Proteomes" id="UP001160148"/>
    </source>
</evidence>
<proteinExistence type="predicted"/>
<comment type="caution">
    <text evidence="1">The sequence shown here is derived from an EMBL/GenBank/DDBJ whole genome shotgun (WGS) entry which is preliminary data.</text>
</comment>
<keyword evidence="2" id="KW-1185">Reference proteome</keyword>